<comment type="caution">
    <text evidence="2">The sequence shown here is derived from an EMBL/GenBank/DDBJ whole genome shotgun (WGS) entry which is preliminary data.</text>
</comment>
<sequence>MDIFLQYERAIDWIVAQCPEPDKFAHTYAGIAIWFLAALWSRKPLYSLWTLVPVIGLELANETMDRFAHGAWFWPDTLRDMAATWFWPVVMVGLMRLFPSLTGRPLTGDRPSEPIGLAPAPQHEIESPMPSMPPVRAPDRHDVGSVLAGGEPV</sequence>
<proteinExistence type="predicted"/>
<evidence type="ECO:0000256" key="1">
    <source>
        <dbReference type="SAM" id="MobiDB-lite"/>
    </source>
</evidence>
<keyword evidence="3" id="KW-1185">Reference proteome</keyword>
<gene>
    <name evidence="2" type="ORF">NZK81_05905</name>
</gene>
<feature type="region of interest" description="Disordered" evidence="1">
    <location>
        <begin position="109"/>
        <end position="153"/>
    </location>
</feature>
<reference evidence="2" key="1">
    <citation type="submission" date="2022-09" db="EMBL/GenBank/DDBJ databases">
        <title>Novosphingobium sp. Nov., a polycyclic aromatic hydrocarbon-degrading bacterium isolated form mangrove sediments in HongKong.</title>
        <authorList>
            <person name="Hu Z."/>
        </authorList>
    </citation>
    <scope>NUCLEOTIDE SEQUENCE</scope>
    <source>
        <strain evidence="2">HK4-1</strain>
    </source>
</reference>
<dbReference type="Proteomes" id="UP001165583">
    <property type="component" value="Unassembled WGS sequence"/>
</dbReference>
<accession>A0ABT2I398</accession>
<name>A0ABT2I398_9SPHN</name>
<evidence type="ECO:0008006" key="4">
    <source>
        <dbReference type="Google" id="ProtNLM"/>
    </source>
</evidence>
<dbReference type="RefSeq" id="WP_260044839.1">
    <property type="nucleotide sequence ID" value="NZ_JANZXA010000003.1"/>
</dbReference>
<evidence type="ECO:0000313" key="3">
    <source>
        <dbReference type="Proteomes" id="UP001165583"/>
    </source>
</evidence>
<protein>
    <recommendedName>
        <fullName evidence="4">Transmembrane protein</fullName>
    </recommendedName>
</protein>
<dbReference type="EMBL" id="JANZXA010000003">
    <property type="protein sequence ID" value="MCT2399072.1"/>
    <property type="molecule type" value="Genomic_DNA"/>
</dbReference>
<evidence type="ECO:0000313" key="2">
    <source>
        <dbReference type="EMBL" id="MCT2399072.1"/>
    </source>
</evidence>
<organism evidence="2 3">
    <name type="scientific">Novosphingobium mangrovi</name>
    <name type="common">ex Huang et al. 2023</name>
    <dbReference type="NCBI Taxonomy" id="2976432"/>
    <lineage>
        <taxon>Bacteria</taxon>
        <taxon>Pseudomonadati</taxon>
        <taxon>Pseudomonadota</taxon>
        <taxon>Alphaproteobacteria</taxon>
        <taxon>Sphingomonadales</taxon>
        <taxon>Sphingomonadaceae</taxon>
        <taxon>Novosphingobium</taxon>
    </lineage>
</organism>